<organism evidence="1 2">
    <name type="scientific">Halorubrum lacusprofundi (strain ATCC 49239 / DSM 5036 / JCM 8891 / ACAM 34)</name>
    <dbReference type="NCBI Taxonomy" id="416348"/>
    <lineage>
        <taxon>Archaea</taxon>
        <taxon>Methanobacteriati</taxon>
        <taxon>Methanobacteriota</taxon>
        <taxon>Stenosarchaea group</taxon>
        <taxon>Halobacteria</taxon>
        <taxon>Halobacteriales</taxon>
        <taxon>Haloferacaceae</taxon>
        <taxon>Halorubrum</taxon>
    </lineage>
</organism>
<reference evidence="1 2" key="1">
    <citation type="journal article" date="2016" name="Stand. Genomic Sci.">
        <title>Complete genome sequence of the Antarctic Halorubrum lacusprofundi type strain ACAM 34.</title>
        <authorList>
            <person name="Anderson I.J."/>
            <person name="DasSarma P."/>
            <person name="Lucas S."/>
            <person name="Copeland A."/>
            <person name="Lapidus A."/>
            <person name="Del Rio T.G."/>
            <person name="Tice H."/>
            <person name="Dalin E."/>
            <person name="Bruce D.C."/>
            <person name="Goodwin L."/>
            <person name="Pitluck S."/>
            <person name="Sims D."/>
            <person name="Brettin T.S."/>
            <person name="Detter J.C."/>
            <person name="Han C.S."/>
            <person name="Larimer F."/>
            <person name="Hauser L."/>
            <person name="Land M."/>
            <person name="Ivanova N."/>
            <person name="Richardson P."/>
            <person name="Cavicchioli R."/>
            <person name="DasSarma S."/>
            <person name="Woese C.R."/>
            <person name="Kyrpides N.C."/>
        </authorList>
    </citation>
    <scope>NUCLEOTIDE SEQUENCE [LARGE SCALE GENOMIC DNA]</scope>
    <source>
        <strain evidence="2">ATCC 49239 / DSM 5036 / JCM 8891 / ACAM 34</strain>
    </source>
</reference>
<dbReference type="GeneID" id="7398930"/>
<evidence type="ECO:0000313" key="2">
    <source>
        <dbReference type="Proteomes" id="UP000000740"/>
    </source>
</evidence>
<sequence length="107" mass="12312">MMVNEIADADTFFGLLLDPLNKTVVSGHVLQVSVVQATQVTEEGRSLRLWNQSEIDRMTSIVKEHEGRVRNAFIDPYEGQSDHWVDDRDYDHPSLRFDLPKSIENQL</sequence>
<dbReference type="RefSeq" id="WP_015911485.1">
    <property type="nucleotide sequence ID" value="NC_012028.1"/>
</dbReference>
<protein>
    <submittedName>
        <fullName evidence="1">Uncharacterized protein</fullName>
    </submittedName>
</protein>
<dbReference type="EMBL" id="CP001366">
    <property type="protein sequence ID" value="ACM58499.1"/>
    <property type="molecule type" value="Genomic_DNA"/>
</dbReference>
<dbReference type="HOGENOM" id="CLU_2204041_0_0_2"/>
<keyword evidence="2" id="KW-1185">Reference proteome</keyword>
<accession>B9LWA9</accession>
<gene>
    <name evidence="1" type="ordered locus">Hlac_2948</name>
</gene>
<proteinExistence type="predicted"/>
<dbReference type="AlphaFoldDB" id="B9LWA9"/>
<dbReference type="KEGG" id="hla:Hlac_2948"/>
<dbReference type="Proteomes" id="UP000000740">
    <property type="component" value="Chromosome 2"/>
</dbReference>
<evidence type="ECO:0000313" key="1">
    <source>
        <dbReference type="EMBL" id="ACM58499.1"/>
    </source>
</evidence>
<name>B9LWA9_HALLT</name>